<dbReference type="Proteomes" id="UP000242847">
    <property type="component" value="Unassembled WGS sequence"/>
</dbReference>
<dbReference type="EMBL" id="MUBC01000005">
    <property type="protein sequence ID" value="ONM45210.1"/>
    <property type="molecule type" value="Genomic_DNA"/>
</dbReference>
<dbReference type="STRING" id="254161.SAMN05216256_113113"/>
<evidence type="ECO:0000313" key="4">
    <source>
        <dbReference type="Proteomes" id="UP000242847"/>
    </source>
</evidence>
<protein>
    <submittedName>
        <fullName evidence="3">GfdT protein</fullName>
    </submittedName>
</protein>
<comment type="caution">
    <text evidence="3">The sequence shown here is derived from an EMBL/GenBank/DDBJ whole genome shotgun (WGS) entry which is preliminary data.</text>
</comment>
<dbReference type="SMART" id="SM00897">
    <property type="entry name" value="FIST"/>
    <property type="match status" value="1"/>
</dbReference>
<evidence type="ECO:0000313" key="3">
    <source>
        <dbReference type="EMBL" id="ONM45210.1"/>
    </source>
</evidence>
<dbReference type="OrthoDB" id="9807948at2"/>
<organism evidence="3 4">
    <name type="scientific">Halopseudomonas pachastrellae</name>
    <dbReference type="NCBI Taxonomy" id="254161"/>
    <lineage>
        <taxon>Bacteria</taxon>
        <taxon>Pseudomonadati</taxon>
        <taxon>Pseudomonadota</taxon>
        <taxon>Gammaproteobacteria</taxon>
        <taxon>Pseudomonadales</taxon>
        <taxon>Pseudomonadaceae</taxon>
        <taxon>Halopseudomonas</taxon>
    </lineage>
</organism>
<gene>
    <name evidence="3" type="ORF">BXT89_03205</name>
</gene>
<dbReference type="SMART" id="SM01204">
    <property type="entry name" value="FIST_C"/>
    <property type="match status" value="1"/>
</dbReference>
<name>A0A1S8DKR8_9GAMM</name>
<proteinExistence type="predicted"/>
<keyword evidence="4" id="KW-1185">Reference proteome</keyword>
<dbReference type="Pfam" id="PF10442">
    <property type="entry name" value="FIST_C"/>
    <property type="match status" value="1"/>
</dbReference>
<evidence type="ECO:0000259" key="2">
    <source>
        <dbReference type="SMART" id="SM01204"/>
    </source>
</evidence>
<dbReference type="InterPro" id="IPR013702">
    <property type="entry name" value="FIST_domain_N"/>
</dbReference>
<dbReference type="PANTHER" id="PTHR40252:SF2">
    <property type="entry name" value="BLR0328 PROTEIN"/>
    <property type="match status" value="1"/>
</dbReference>
<dbReference type="NCBIfam" id="NF041558">
    <property type="entry name" value="NosP"/>
    <property type="match status" value="1"/>
</dbReference>
<dbReference type="Pfam" id="PF08495">
    <property type="entry name" value="FIST"/>
    <property type="match status" value="1"/>
</dbReference>
<reference evidence="3 4" key="1">
    <citation type="submission" date="2017-01" db="EMBL/GenBank/DDBJ databases">
        <title>Draft genome sequence of Pseudomonas pachastrellae type strain CCUG 46540T from a deep sea.</title>
        <authorList>
            <person name="Gomila M."/>
            <person name="Mulet M."/>
            <person name="Lalucat J."/>
            <person name="Garcia-Valdes E."/>
        </authorList>
    </citation>
    <scope>NUCLEOTIDE SEQUENCE [LARGE SCALE GENOMIC DNA]</scope>
    <source>
        <strain evidence="3 4">CCUG 46540</strain>
    </source>
</reference>
<evidence type="ECO:0000259" key="1">
    <source>
        <dbReference type="SMART" id="SM00897"/>
    </source>
</evidence>
<feature type="domain" description="FIST" evidence="1">
    <location>
        <begin position="44"/>
        <end position="245"/>
    </location>
</feature>
<dbReference type="AlphaFoldDB" id="A0A1S8DKR8"/>
<dbReference type="RefSeq" id="WP_083724634.1">
    <property type="nucleotide sequence ID" value="NZ_FOUD01000013.1"/>
</dbReference>
<sequence>MNSIPGTTDFSTQPLDDCFRTALTEATDPDAAAQDLARQLLHPHLGCVLFFCSAEYPLDHLATALDQHFGGVMLLGCTTAGEISSEGYGRGCISAVGLDLRTFAVDCTLICALDSFSLVEAQQAVERMLGHCRQVNLAPVKDHTFALTLLDGLSSREELVLNTLSAALGSIPHFGGSAGDDNHLSHTHVYYQGRFVTGAAVVVMVNTWLDFEVFTTHHLKPTESKLVVTDADSSTRTVLELNAEPAAEEYARLVGVPVDELSGKHFALDALAVRIRDQFYVRSIQRVNPDRSLTFYCAVDTGIVLTAMTPGELLPNLRLRFEQLRQRLGEPVLILGCDCFLRRMESELRGEDQRMSEFLAANRVIGFNTYGEQFNGMHINQTFTGVAFAFPR</sequence>
<feature type="domain" description="FIST C-domain" evidence="2">
    <location>
        <begin position="246"/>
        <end position="376"/>
    </location>
</feature>
<accession>A0A1S8DKR8</accession>
<dbReference type="InterPro" id="IPR019494">
    <property type="entry name" value="FIST_C"/>
</dbReference>
<dbReference type="PANTHER" id="PTHR40252">
    <property type="entry name" value="BLR0328 PROTEIN"/>
    <property type="match status" value="1"/>
</dbReference>